<dbReference type="Pfam" id="PF17766">
    <property type="entry name" value="fn3_6"/>
    <property type="match status" value="1"/>
</dbReference>
<evidence type="ECO:0000256" key="7">
    <source>
        <dbReference type="PROSITE-ProRule" id="PRU01240"/>
    </source>
</evidence>
<feature type="active site" description="Charge relay system" evidence="6 7">
    <location>
        <position position="534"/>
    </location>
</feature>
<feature type="compositionally biased region" description="Basic and acidic residues" evidence="8">
    <location>
        <begin position="194"/>
        <end position="209"/>
    </location>
</feature>
<dbReference type="EMBL" id="CM018034">
    <property type="protein sequence ID" value="KAA8544226.1"/>
    <property type="molecule type" value="Genomic_DNA"/>
</dbReference>
<comment type="similarity">
    <text evidence="1 7">Belongs to the peptidase S8 family.</text>
</comment>
<dbReference type="PROSITE" id="PS51892">
    <property type="entry name" value="SUBTILASE"/>
    <property type="match status" value="1"/>
</dbReference>
<dbReference type="Gene3D" id="2.60.40.2310">
    <property type="match status" value="1"/>
</dbReference>
<dbReference type="InterPro" id="IPR045051">
    <property type="entry name" value="SBT"/>
</dbReference>
<evidence type="ECO:0000256" key="8">
    <source>
        <dbReference type="SAM" id="MobiDB-lite"/>
    </source>
</evidence>
<evidence type="ECO:0000313" key="14">
    <source>
        <dbReference type="Proteomes" id="UP000325577"/>
    </source>
</evidence>
<dbReference type="OrthoDB" id="206201at2759"/>
<dbReference type="GO" id="GO:0006508">
    <property type="term" value="P:proteolysis"/>
    <property type="evidence" value="ECO:0007669"/>
    <property type="project" value="UniProtKB-KW"/>
</dbReference>
<sequence>METSAKLQLVIFSLLLLLATIHGAWTHDSSHTERKAYIVYMGDAPKTRKPAAAQHHHLLSWVIGDEKIARQSRIVSYGKSFNAFAANLLPHEAKRLQKHEKVVSVFPSTVRKLHTTRSWNFLGMPLSVKRNSHIESDIIVGLLDSGIYIDAPSFDDKGFGPPPSKWKGTCQLGANFTGCNNKVIGARFYEKGRDPRELNRSPVDDEGHGTHTSSTVAGVTIAGASLYGLGKGTARGGVPLARIAMYKVCWALGCNDMDVLGAMDDAIHDGVDLLSVSLGGESTDFFADSLAIGSFHAMKKGILTSCSAGNDGPDLNSVENVAPWIMTVAASGMDRQFRTRVMIGNGMETSGVSINTFAPKKAMYPMTSGAKAVNHSAKQDFYTLAKRCDWGTLDEKKVKGKIVLCEGGGDDTVIKEMGGLGMIMSSDDHLDTGFTFLIPAANVDTYEGDKIDKYINSTKNPKAFIYKSRSVNVAAPFVASFSSRGPSAITPIILKPDITAPGVDILAAYTKLASVTGYKIDKRIDVYNIISGTSMSCPHASAAAAYVKSFHPDWSPAAVKSALMTTASEMKIKDEFAELAYGAGQINPVRAVHPGLVYDLATTNYIRFLCNQGYTGTALSIVVDEHVNCSRISSIGGHDDLNYPTVHLMLENPNSSISATFHRTVTNVGYGKSVYKAIVKAPEGIKISVVPDTLAFNQVKEKQSFKVELKGPPLKNNISVLSASLEWSDKRHIVKSPILVFLPPLRPY</sequence>
<dbReference type="InterPro" id="IPR034197">
    <property type="entry name" value="Peptidases_S8_3"/>
</dbReference>
<evidence type="ECO:0000259" key="11">
    <source>
        <dbReference type="Pfam" id="PF05922"/>
    </source>
</evidence>
<dbReference type="Pfam" id="PF05922">
    <property type="entry name" value="Inhibitor_I9"/>
    <property type="match status" value="1"/>
</dbReference>
<dbReference type="Gene3D" id="3.50.30.30">
    <property type="match status" value="1"/>
</dbReference>
<evidence type="ECO:0000256" key="9">
    <source>
        <dbReference type="SAM" id="SignalP"/>
    </source>
</evidence>
<dbReference type="Gene3D" id="3.30.70.80">
    <property type="entry name" value="Peptidase S8 propeptide/proteinase inhibitor I9"/>
    <property type="match status" value="1"/>
</dbReference>
<dbReference type="InterPro" id="IPR041469">
    <property type="entry name" value="Subtilisin-like_FN3"/>
</dbReference>
<evidence type="ECO:0000256" key="2">
    <source>
        <dbReference type="ARBA" id="ARBA00022670"/>
    </source>
</evidence>
<dbReference type="Pfam" id="PF00082">
    <property type="entry name" value="Peptidase_S8"/>
    <property type="match status" value="1"/>
</dbReference>
<keyword evidence="5 7" id="KW-0720">Serine protease</keyword>
<feature type="active site" description="Charge relay system" evidence="6 7">
    <location>
        <position position="144"/>
    </location>
</feature>
<dbReference type="InterPro" id="IPR015500">
    <property type="entry name" value="Peptidase_S8_subtilisin-rel"/>
</dbReference>
<evidence type="ECO:0000256" key="5">
    <source>
        <dbReference type="ARBA" id="ARBA00022825"/>
    </source>
</evidence>
<dbReference type="FunFam" id="3.40.50.200:FF:000006">
    <property type="entry name" value="Subtilisin-like protease SBT1.5"/>
    <property type="match status" value="1"/>
</dbReference>
<dbReference type="CDD" id="cd04852">
    <property type="entry name" value="Peptidases_S8_3"/>
    <property type="match status" value="1"/>
</dbReference>
<feature type="chain" id="PRO_5023840830" description="Subtilisin-like protease SBT4.15" evidence="9">
    <location>
        <begin position="27"/>
        <end position="748"/>
    </location>
</feature>
<gene>
    <name evidence="13" type="ORF">F0562_022238</name>
</gene>
<organism evidence="13 14">
    <name type="scientific">Nyssa sinensis</name>
    <dbReference type="NCBI Taxonomy" id="561372"/>
    <lineage>
        <taxon>Eukaryota</taxon>
        <taxon>Viridiplantae</taxon>
        <taxon>Streptophyta</taxon>
        <taxon>Embryophyta</taxon>
        <taxon>Tracheophyta</taxon>
        <taxon>Spermatophyta</taxon>
        <taxon>Magnoliopsida</taxon>
        <taxon>eudicotyledons</taxon>
        <taxon>Gunneridae</taxon>
        <taxon>Pentapetalae</taxon>
        <taxon>asterids</taxon>
        <taxon>Cornales</taxon>
        <taxon>Nyssaceae</taxon>
        <taxon>Nyssa</taxon>
    </lineage>
</organism>
<name>A0A5J5BNE6_9ASTE</name>
<evidence type="ECO:0000259" key="12">
    <source>
        <dbReference type="Pfam" id="PF17766"/>
    </source>
</evidence>
<dbReference type="InterPro" id="IPR037045">
    <property type="entry name" value="S8pro/Inhibitor_I9_sf"/>
</dbReference>
<evidence type="ECO:0000313" key="13">
    <source>
        <dbReference type="EMBL" id="KAA8544226.1"/>
    </source>
</evidence>
<dbReference type="PANTHER" id="PTHR10795">
    <property type="entry name" value="PROPROTEIN CONVERTASE SUBTILISIN/KEXIN"/>
    <property type="match status" value="1"/>
</dbReference>
<keyword evidence="14" id="KW-1185">Reference proteome</keyword>
<dbReference type="GO" id="GO:0004252">
    <property type="term" value="F:serine-type endopeptidase activity"/>
    <property type="evidence" value="ECO:0007669"/>
    <property type="project" value="UniProtKB-UniRule"/>
</dbReference>
<feature type="active site" description="Charge relay system" evidence="6 7">
    <location>
        <position position="208"/>
    </location>
</feature>
<feature type="domain" description="Peptidase S8/S53" evidence="10">
    <location>
        <begin position="136"/>
        <end position="584"/>
    </location>
</feature>
<dbReference type="InterPro" id="IPR010259">
    <property type="entry name" value="S8pro/Inhibitor_I9"/>
</dbReference>
<feature type="domain" description="Inhibitor I9" evidence="11">
    <location>
        <begin position="37"/>
        <end position="114"/>
    </location>
</feature>
<dbReference type="CDD" id="cd02120">
    <property type="entry name" value="PA_subtilisin_like"/>
    <property type="match status" value="1"/>
</dbReference>
<dbReference type="Proteomes" id="UP000325577">
    <property type="component" value="Linkage Group LG11"/>
</dbReference>
<dbReference type="AlphaFoldDB" id="A0A5J5BNE6"/>
<dbReference type="InterPro" id="IPR000209">
    <property type="entry name" value="Peptidase_S8/S53_dom"/>
</dbReference>
<evidence type="ECO:0000256" key="1">
    <source>
        <dbReference type="ARBA" id="ARBA00011073"/>
    </source>
</evidence>
<evidence type="ECO:0000259" key="10">
    <source>
        <dbReference type="Pfam" id="PF00082"/>
    </source>
</evidence>
<dbReference type="Gene3D" id="3.40.50.200">
    <property type="entry name" value="Peptidase S8/S53 domain"/>
    <property type="match status" value="1"/>
</dbReference>
<dbReference type="InterPro" id="IPR023828">
    <property type="entry name" value="Peptidase_S8_Ser-AS"/>
</dbReference>
<feature type="domain" description="Subtilisin-like protease fibronectin type-III" evidence="12">
    <location>
        <begin position="640"/>
        <end position="740"/>
    </location>
</feature>
<protein>
    <recommendedName>
        <fullName evidence="15">Subtilisin-like protease SBT4.15</fullName>
    </recommendedName>
</protein>
<evidence type="ECO:0000256" key="6">
    <source>
        <dbReference type="PIRSR" id="PIRSR615500-1"/>
    </source>
</evidence>
<keyword evidence="2 7" id="KW-0645">Protease</keyword>
<dbReference type="SUPFAM" id="SSF52743">
    <property type="entry name" value="Subtilisin-like"/>
    <property type="match status" value="1"/>
</dbReference>
<evidence type="ECO:0008006" key="15">
    <source>
        <dbReference type="Google" id="ProtNLM"/>
    </source>
</evidence>
<keyword evidence="3 9" id="KW-0732">Signal</keyword>
<proteinExistence type="inferred from homology"/>
<evidence type="ECO:0000256" key="3">
    <source>
        <dbReference type="ARBA" id="ARBA00022729"/>
    </source>
</evidence>
<evidence type="ECO:0000256" key="4">
    <source>
        <dbReference type="ARBA" id="ARBA00022801"/>
    </source>
</evidence>
<reference evidence="13 14" key="1">
    <citation type="submission" date="2019-09" db="EMBL/GenBank/DDBJ databases">
        <title>A chromosome-level genome assembly of the Chinese tupelo Nyssa sinensis.</title>
        <authorList>
            <person name="Yang X."/>
            <person name="Kang M."/>
            <person name="Yang Y."/>
            <person name="Xiong H."/>
            <person name="Wang M."/>
            <person name="Zhang Z."/>
            <person name="Wang Z."/>
            <person name="Wu H."/>
            <person name="Ma T."/>
            <person name="Liu J."/>
            <person name="Xi Z."/>
        </authorList>
    </citation>
    <scope>NUCLEOTIDE SEQUENCE [LARGE SCALE GENOMIC DNA]</scope>
    <source>
        <strain evidence="13">J267</strain>
        <tissue evidence="13">Leaf</tissue>
    </source>
</reference>
<accession>A0A5J5BNE6</accession>
<dbReference type="PRINTS" id="PR00723">
    <property type="entry name" value="SUBTILISIN"/>
</dbReference>
<feature type="signal peptide" evidence="9">
    <location>
        <begin position="1"/>
        <end position="26"/>
    </location>
</feature>
<dbReference type="PROSITE" id="PS00138">
    <property type="entry name" value="SUBTILASE_SER"/>
    <property type="match status" value="1"/>
</dbReference>
<dbReference type="InterPro" id="IPR036852">
    <property type="entry name" value="Peptidase_S8/S53_dom_sf"/>
</dbReference>
<keyword evidence="4 7" id="KW-0378">Hydrolase</keyword>
<feature type="region of interest" description="Disordered" evidence="8">
    <location>
        <begin position="194"/>
        <end position="214"/>
    </location>
</feature>